<keyword evidence="2" id="KW-0805">Transcription regulation</keyword>
<dbReference type="GO" id="GO:0003700">
    <property type="term" value="F:DNA-binding transcription factor activity"/>
    <property type="evidence" value="ECO:0007669"/>
    <property type="project" value="InterPro"/>
</dbReference>
<dbReference type="PROSITE" id="PS50931">
    <property type="entry name" value="HTH_LYSR"/>
    <property type="match status" value="1"/>
</dbReference>
<gene>
    <name evidence="6" type="ORF">OQ287_10920</name>
</gene>
<dbReference type="Gene3D" id="3.40.190.290">
    <property type="match status" value="1"/>
</dbReference>
<organism evidence="6 7">
    <name type="scientific">Larsenimonas rhizosphaerae</name>
    <dbReference type="NCBI Taxonomy" id="2944682"/>
    <lineage>
        <taxon>Bacteria</taxon>
        <taxon>Pseudomonadati</taxon>
        <taxon>Pseudomonadota</taxon>
        <taxon>Gammaproteobacteria</taxon>
        <taxon>Oceanospirillales</taxon>
        <taxon>Halomonadaceae</taxon>
        <taxon>Larsenimonas</taxon>
    </lineage>
</organism>
<name>A0AA42CY65_9GAMM</name>
<dbReference type="InterPro" id="IPR000847">
    <property type="entry name" value="LysR_HTH_N"/>
</dbReference>
<evidence type="ECO:0000256" key="1">
    <source>
        <dbReference type="ARBA" id="ARBA00009437"/>
    </source>
</evidence>
<comment type="caution">
    <text evidence="6">The sequence shown here is derived from an EMBL/GenBank/DDBJ whole genome shotgun (WGS) entry which is preliminary data.</text>
</comment>
<keyword evidence="7" id="KW-1185">Reference proteome</keyword>
<proteinExistence type="inferred from homology"/>
<dbReference type="Pfam" id="PF00126">
    <property type="entry name" value="HTH_1"/>
    <property type="match status" value="1"/>
</dbReference>
<reference evidence="6" key="1">
    <citation type="submission" date="2022-11" db="EMBL/GenBank/DDBJ databases">
        <title>Larsenimonas rhizosphaerae sp. nov., isolated from a tidal mudflat.</title>
        <authorList>
            <person name="Lee S.D."/>
            <person name="Kim I.S."/>
        </authorList>
    </citation>
    <scope>NUCLEOTIDE SEQUENCE</scope>
    <source>
        <strain evidence="6">GH2-1</strain>
    </source>
</reference>
<dbReference type="SUPFAM" id="SSF46785">
    <property type="entry name" value="Winged helix' DNA-binding domain"/>
    <property type="match status" value="1"/>
</dbReference>
<dbReference type="SUPFAM" id="SSF53850">
    <property type="entry name" value="Periplasmic binding protein-like II"/>
    <property type="match status" value="1"/>
</dbReference>
<evidence type="ECO:0000256" key="3">
    <source>
        <dbReference type="ARBA" id="ARBA00023125"/>
    </source>
</evidence>
<keyword evidence="3" id="KW-0238">DNA-binding</keyword>
<dbReference type="Proteomes" id="UP001165678">
    <property type="component" value="Unassembled WGS sequence"/>
</dbReference>
<protein>
    <submittedName>
        <fullName evidence="6">LysR substrate-binding domain-containing protein</fullName>
    </submittedName>
</protein>
<accession>A0AA42CY65</accession>
<dbReference type="InterPro" id="IPR036390">
    <property type="entry name" value="WH_DNA-bd_sf"/>
</dbReference>
<dbReference type="InterPro" id="IPR005119">
    <property type="entry name" value="LysR_subst-bd"/>
</dbReference>
<evidence type="ECO:0000313" key="6">
    <source>
        <dbReference type="EMBL" id="MCX2524750.1"/>
    </source>
</evidence>
<dbReference type="Gene3D" id="1.10.10.10">
    <property type="entry name" value="Winged helix-like DNA-binding domain superfamily/Winged helix DNA-binding domain"/>
    <property type="match status" value="1"/>
</dbReference>
<evidence type="ECO:0000256" key="4">
    <source>
        <dbReference type="ARBA" id="ARBA00023163"/>
    </source>
</evidence>
<comment type="similarity">
    <text evidence="1">Belongs to the LysR transcriptional regulatory family.</text>
</comment>
<dbReference type="RefSeq" id="WP_250939326.1">
    <property type="nucleotide sequence ID" value="NZ_JAMLJK010000004.1"/>
</dbReference>
<dbReference type="Pfam" id="PF03466">
    <property type="entry name" value="LysR_substrate"/>
    <property type="match status" value="1"/>
</dbReference>
<dbReference type="PANTHER" id="PTHR30537:SF5">
    <property type="entry name" value="HTH-TYPE TRANSCRIPTIONAL ACTIVATOR TTDR-RELATED"/>
    <property type="match status" value="1"/>
</dbReference>
<dbReference type="FunFam" id="1.10.10.10:FF:000001">
    <property type="entry name" value="LysR family transcriptional regulator"/>
    <property type="match status" value="1"/>
</dbReference>
<dbReference type="InterPro" id="IPR036388">
    <property type="entry name" value="WH-like_DNA-bd_sf"/>
</dbReference>
<evidence type="ECO:0000259" key="5">
    <source>
        <dbReference type="PROSITE" id="PS50931"/>
    </source>
</evidence>
<dbReference type="FunFam" id="3.40.190.290:FF:000001">
    <property type="entry name" value="Transcriptional regulator, LysR family"/>
    <property type="match status" value="1"/>
</dbReference>
<dbReference type="GO" id="GO:0043565">
    <property type="term" value="F:sequence-specific DNA binding"/>
    <property type="evidence" value="ECO:0007669"/>
    <property type="project" value="TreeGrafter"/>
</dbReference>
<evidence type="ECO:0000256" key="2">
    <source>
        <dbReference type="ARBA" id="ARBA00023015"/>
    </source>
</evidence>
<dbReference type="CDD" id="cd08422">
    <property type="entry name" value="PBP2_CrgA_like"/>
    <property type="match status" value="1"/>
</dbReference>
<feature type="domain" description="HTH lysR-type" evidence="5">
    <location>
        <begin position="1"/>
        <end position="58"/>
    </location>
</feature>
<evidence type="ECO:0000313" key="7">
    <source>
        <dbReference type="Proteomes" id="UP001165678"/>
    </source>
</evidence>
<dbReference type="PANTHER" id="PTHR30537">
    <property type="entry name" value="HTH-TYPE TRANSCRIPTIONAL REGULATOR"/>
    <property type="match status" value="1"/>
</dbReference>
<dbReference type="GO" id="GO:0006351">
    <property type="term" value="P:DNA-templated transcription"/>
    <property type="evidence" value="ECO:0007669"/>
    <property type="project" value="TreeGrafter"/>
</dbReference>
<sequence>MTLDDLRLFVATIEEGSFTRAAEREGVSKQYISRRTIALEDALGVRLLNRTTRQLTPTELGLTLLDRARRILADVDDTFDAVAGQGALARGVLRISAPMTFGTLHLGSLLTGFMQQHPLITIELDLNDRLVDIVAEGYDMAIRIGELADSSHIARRLATMQLITCASPDYLARHGQPDTPDDLADHACLLYGHQRQIEWTFEQHGRRVHQRVTGPLRTNNGEIVLEAARAGLGIAHLPTFITRHALDTGELCQVLTPWQPRASALHALYPRHRQSARAVQALADYLQDALADSPASQ</sequence>
<dbReference type="InterPro" id="IPR058163">
    <property type="entry name" value="LysR-type_TF_proteobact-type"/>
</dbReference>
<dbReference type="EMBL" id="JAPIVE010000003">
    <property type="protein sequence ID" value="MCX2524750.1"/>
    <property type="molecule type" value="Genomic_DNA"/>
</dbReference>
<dbReference type="AlphaFoldDB" id="A0AA42CY65"/>
<keyword evidence="4" id="KW-0804">Transcription</keyword>